<accession>A0A4P6ZLM6</accession>
<dbReference type="AlphaFoldDB" id="A0A4P6ZLM6"/>
<dbReference type="SUPFAM" id="SSF81301">
    <property type="entry name" value="Nucleotidyltransferase"/>
    <property type="match status" value="1"/>
</dbReference>
<dbReference type="GO" id="GO:0090071">
    <property type="term" value="P:negative regulation of ribosome biogenesis"/>
    <property type="evidence" value="ECO:0007669"/>
    <property type="project" value="UniProtKB-UniRule"/>
</dbReference>
<dbReference type="EMBL" id="CP034726">
    <property type="protein sequence ID" value="QBP18664.1"/>
    <property type="molecule type" value="Genomic_DNA"/>
</dbReference>
<comment type="subunit">
    <text evidence="2">Interacts with ribosomal protein uL14 (rplN).</text>
</comment>
<dbReference type="Proteomes" id="UP000294321">
    <property type="component" value="Chromosome"/>
</dbReference>
<keyword evidence="2" id="KW-0678">Repressor</keyword>
<dbReference type="GO" id="GO:0043023">
    <property type="term" value="F:ribosomal large subunit binding"/>
    <property type="evidence" value="ECO:0007669"/>
    <property type="project" value="TreeGrafter"/>
</dbReference>
<dbReference type="PANTHER" id="PTHR21043">
    <property type="entry name" value="IOJAP SUPERFAMILY ORTHOLOG"/>
    <property type="match status" value="1"/>
</dbReference>
<dbReference type="GO" id="GO:0005737">
    <property type="term" value="C:cytoplasm"/>
    <property type="evidence" value="ECO:0007669"/>
    <property type="project" value="UniProtKB-SubCell"/>
</dbReference>
<organism evidence="3 4">
    <name type="scientific">Acetilactobacillus jinshanensis</name>
    <dbReference type="NCBI Taxonomy" id="1720083"/>
    <lineage>
        <taxon>Bacteria</taxon>
        <taxon>Bacillati</taxon>
        <taxon>Bacillota</taxon>
        <taxon>Bacilli</taxon>
        <taxon>Lactobacillales</taxon>
        <taxon>Lactobacillaceae</taxon>
        <taxon>Acetilactobacillus</taxon>
    </lineage>
</organism>
<dbReference type="InterPro" id="IPR043519">
    <property type="entry name" value="NT_sf"/>
</dbReference>
<comment type="function">
    <text evidence="2">Functions as a ribosomal silencing factor. Interacts with ribosomal protein uL14 (rplN), blocking formation of intersubunit bridge B8. Prevents association of the 30S and 50S ribosomal subunits and the formation of functional ribosomes, thus repressing translation.</text>
</comment>
<dbReference type="RefSeq" id="WP_133442222.1">
    <property type="nucleotide sequence ID" value="NZ_CP034726.1"/>
</dbReference>
<keyword evidence="4" id="KW-1185">Reference proteome</keyword>
<dbReference type="HAMAP" id="MF_01477">
    <property type="entry name" value="Iojap_RsfS"/>
    <property type="match status" value="1"/>
</dbReference>
<sequence length="118" mass="13311">MSNSDEILKLVVKSASDKRAHNIVALNMRKIGVLADYFVIMDASNSRQVKAIANSVIDQSKKNHVDVLDVEGMSTAKWILIDLGGVIVHVFKHETRDFYDLEKLWSDAPNVDVSKWEK</sequence>
<comment type="subcellular location">
    <subcellularLocation>
        <location evidence="2">Cytoplasm</location>
    </subcellularLocation>
</comment>
<name>A0A4P6ZLM6_9LACO</name>
<comment type="similarity">
    <text evidence="1 2">Belongs to the Iojap/RsfS family.</text>
</comment>
<keyword evidence="2" id="KW-0810">Translation regulation</keyword>
<gene>
    <name evidence="2 3" type="primary">rsfS</name>
    <name evidence="3" type="ORF">ELX58_05880</name>
</gene>
<dbReference type="NCBIfam" id="TIGR00090">
    <property type="entry name" value="rsfS_iojap_ybeB"/>
    <property type="match status" value="1"/>
</dbReference>
<keyword evidence="2" id="KW-0963">Cytoplasm</keyword>
<evidence type="ECO:0000313" key="3">
    <source>
        <dbReference type="EMBL" id="QBP18664.1"/>
    </source>
</evidence>
<evidence type="ECO:0000256" key="1">
    <source>
        <dbReference type="ARBA" id="ARBA00010574"/>
    </source>
</evidence>
<protein>
    <recommendedName>
        <fullName evidence="2">Ribosomal silencing factor RsfS</fullName>
    </recommendedName>
</protein>
<dbReference type="Pfam" id="PF02410">
    <property type="entry name" value="RsfS"/>
    <property type="match status" value="1"/>
</dbReference>
<dbReference type="GO" id="GO:0042256">
    <property type="term" value="P:cytosolic ribosome assembly"/>
    <property type="evidence" value="ECO:0007669"/>
    <property type="project" value="UniProtKB-UniRule"/>
</dbReference>
<dbReference type="KEGG" id="lji:ELX58_05880"/>
<evidence type="ECO:0000313" key="4">
    <source>
        <dbReference type="Proteomes" id="UP000294321"/>
    </source>
</evidence>
<proteinExistence type="inferred from homology"/>
<dbReference type="PANTHER" id="PTHR21043:SF0">
    <property type="entry name" value="MITOCHONDRIAL ASSEMBLY OF RIBOSOMAL LARGE SUBUNIT PROTEIN 1"/>
    <property type="match status" value="1"/>
</dbReference>
<evidence type="ECO:0000256" key="2">
    <source>
        <dbReference type="HAMAP-Rule" id="MF_01477"/>
    </source>
</evidence>
<dbReference type="Gene3D" id="3.30.460.10">
    <property type="entry name" value="Beta Polymerase, domain 2"/>
    <property type="match status" value="1"/>
</dbReference>
<dbReference type="GO" id="GO:0017148">
    <property type="term" value="P:negative regulation of translation"/>
    <property type="evidence" value="ECO:0007669"/>
    <property type="project" value="UniProtKB-UniRule"/>
</dbReference>
<dbReference type="InterPro" id="IPR004394">
    <property type="entry name" value="Iojap/RsfS/C7orf30"/>
</dbReference>
<reference evidence="4" key="1">
    <citation type="submission" date="2018-12" db="EMBL/GenBank/DDBJ databases">
        <title>A new species of lactobacillus.</title>
        <authorList>
            <person name="Jian Y."/>
            <person name="Xin L."/>
            <person name="Hong Z.J."/>
            <person name="Ming L.Z."/>
            <person name="Hong X.Z."/>
        </authorList>
    </citation>
    <scope>NUCLEOTIDE SEQUENCE [LARGE SCALE GENOMIC DNA]</scope>
    <source>
        <strain evidence="4">HSLZ-75</strain>
    </source>
</reference>
<dbReference type="OrthoDB" id="9793681at2"/>